<gene>
    <name evidence="2" type="ORF">A2150_00955</name>
</gene>
<protein>
    <submittedName>
        <fullName evidence="2">Uncharacterized protein</fullName>
    </submittedName>
</protein>
<keyword evidence="1" id="KW-0732">Signal</keyword>
<proteinExistence type="predicted"/>
<feature type="signal peptide" evidence="1">
    <location>
        <begin position="1"/>
        <end position="24"/>
    </location>
</feature>
<sequence length="178" mass="19600">MSRFHVTPLLLVVALLAVAPLAQAKEPVVLVLAYTQNDKTVSQDIRGDVGRFPLKETKAAQFQWLLRPGERVKAAVRPADKFIELAHAADGNSQTLCVVEVRYFPDGPRWKPAFRIDETPLVARDPATGQWRPVGYVDGNPALLQLIGPSLPNAEGYYSELRFGLTTGPVAIHAYTVR</sequence>
<accession>A0A1F6TBM8</accession>
<reference evidence="2 3" key="1">
    <citation type="journal article" date="2016" name="Nat. Commun.">
        <title>Thousands of microbial genomes shed light on interconnected biogeochemical processes in an aquifer system.</title>
        <authorList>
            <person name="Anantharaman K."/>
            <person name="Brown C.T."/>
            <person name="Hug L.A."/>
            <person name="Sharon I."/>
            <person name="Castelle C.J."/>
            <person name="Probst A.J."/>
            <person name="Thomas B.C."/>
            <person name="Singh A."/>
            <person name="Wilkins M.J."/>
            <person name="Karaoz U."/>
            <person name="Brodie E.L."/>
            <person name="Williams K.H."/>
            <person name="Hubbard S.S."/>
            <person name="Banfield J.F."/>
        </authorList>
    </citation>
    <scope>NUCLEOTIDE SEQUENCE [LARGE SCALE GENOMIC DNA]</scope>
</reference>
<dbReference type="AlphaFoldDB" id="A0A1F6TBM8"/>
<evidence type="ECO:0000313" key="3">
    <source>
        <dbReference type="Proteomes" id="UP000177925"/>
    </source>
</evidence>
<dbReference type="Proteomes" id="UP000177925">
    <property type="component" value="Unassembled WGS sequence"/>
</dbReference>
<organism evidence="2 3">
    <name type="scientific">Candidatus Muproteobacteria bacterium RBG_16_64_11</name>
    <dbReference type="NCBI Taxonomy" id="1817758"/>
    <lineage>
        <taxon>Bacteria</taxon>
        <taxon>Pseudomonadati</taxon>
        <taxon>Pseudomonadota</taxon>
        <taxon>Candidatus Muproteobacteria</taxon>
    </lineage>
</organism>
<name>A0A1F6TBM8_9PROT</name>
<evidence type="ECO:0000256" key="1">
    <source>
        <dbReference type="SAM" id="SignalP"/>
    </source>
</evidence>
<dbReference type="EMBL" id="MFSS01000087">
    <property type="protein sequence ID" value="OGI42524.1"/>
    <property type="molecule type" value="Genomic_DNA"/>
</dbReference>
<comment type="caution">
    <text evidence="2">The sequence shown here is derived from an EMBL/GenBank/DDBJ whole genome shotgun (WGS) entry which is preliminary data.</text>
</comment>
<feature type="chain" id="PRO_5009526641" evidence="1">
    <location>
        <begin position="25"/>
        <end position="178"/>
    </location>
</feature>
<evidence type="ECO:0000313" key="2">
    <source>
        <dbReference type="EMBL" id="OGI42524.1"/>
    </source>
</evidence>